<dbReference type="PANTHER" id="PTHR16523:SF6">
    <property type="entry name" value="PEST PROTEOLYTIC SIGNAL-CONTAINING NUCLEAR PROTEIN"/>
    <property type="match status" value="1"/>
</dbReference>
<evidence type="ECO:0000256" key="5">
    <source>
        <dbReference type="ARBA" id="ARBA00022553"/>
    </source>
</evidence>
<dbReference type="AlphaFoldDB" id="A0A0X3Q2J8"/>
<proteinExistence type="predicted"/>
<protein>
    <recommendedName>
        <fullName evidence="4">PEST proteolytic signal-containing nuclear protein</fullName>
    </recommendedName>
</protein>
<dbReference type="Pfam" id="PF15473">
    <property type="entry name" value="PCNP"/>
    <property type="match status" value="1"/>
</dbReference>
<dbReference type="PANTHER" id="PTHR16523">
    <property type="entry name" value="PEST PROTEOLYTIC SIGNAL-CONTAINING NUCLEAR PROTEIN"/>
    <property type="match status" value="1"/>
</dbReference>
<evidence type="ECO:0000256" key="4">
    <source>
        <dbReference type="ARBA" id="ARBA00022059"/>
    </source>
</evidence>
<keyword evidence="6" id="KW-0832">Ubl conjugation</keyword>
<comment type="subunit">
    <text evidence="3">Interacts with UHRF2/NIRF.</text>
</comment>
<dbReference type="InterPro" id="IPR029169">
    <property type="entry name" value="PCNP"/>
</dbReference>
<keyword evidence="9" id="KW-0131">Cell cycle</keyword>
<evidence type="ECO:0000256" key="9">
    <source>
        <dbReference type="ARBA" id="ARBA00023306"/>
    </source>
</evidence>
<name>A0A0X3Q2J8_SCHSO</name>
<dbReference type="GO" id="GO:0016567">
    <property type="term" value="P:protein ubiquitination"/>
    <property type="evidence" value="ECO:0007669"/>
    <property type="project" value="InterPro"/>
</dbReference>
<feature type="region of interest" description="Disordered" evidence="10">
    <location>
        <begin position="31"/>
        <end position="78"/>
    </location>
</feature>
<evidence type="ECO:0000256" key="8">
    <source>
        <dbReference type="ARBA" id="ARBA00023242"/>
    </source>
</evidence>
<organism evidence="11">
    <name type="scientific">Schistocephalus solidus</name>
    <name type="common">Tapeworm</name>
    <dbReference type="NCBI Taxonomy" id="70667"/>
    <lineage>
        <taxon>Eukaryota</taxon>
        <taxon>Metazoa</taxon>
        <taxon>Spiralia</taxon>
        <taxon>Lophotrochozoa</taxon>
        <taxon>Platyhelminthes</taxon>
        <taxon>Cestoda</taxon>
        <taxon>Eucestoda</taxon>
        <taxon>Diphyllobothriidea</taxon>
        <taxon>Diphyllobothriidae</taxon>
        <taxon>Schistocephalus</taxon>
    </lineage>
</organism>
<gene>
    <name evidence="11" type="primary">PCNP</name>
    <name evidence="11" type="ORF">TR165015</name>
</gene>
<keyword evidence="7" id="KW-0007">Acetylation</keyword>
<evidence type="ECO:0000313" key="11">
    <source>
        <dbReference type="EMBL" id="JAP58249.1"/>
    </source>
</evidence>
<keyword evidence="5" id="KW-0597">Phosphoprotein</keyword>
<dbReference type="EMBL" id="GEEE01004976">
    <property type="protein sequence ID" value="JAP58249.1"/>
    <property type="molecule type" value="Transcribed_RNA"/>
</dbReference>
<evidence type="ECO:0000256" key="1">
    <source>
        <dbReference type="ARBA" id="ARBA00002646"/>
    </source>
</evidence>
<evidence type="ECO:0000256" key="3">
    <source>
        <dbReference type="ARBA" id="ARBA00011097"/>
    </source>
</evidence>
<evidence type="ECO:0000256" key="6">
    <source>
        <dbReference type="ARBA" id="ARBA00022843"/>
    </source>
</evidence>
<dbReference type="GO" id="GO:0043161">
    <property type="term" value="P:proteasome-mediated ubiquitin-dependent protein catabolic process"/>
    <property type="evidence" value="ECO:0007669"/>
    <property type="project" value="TreeGrafter"/>
</dbReference>
<evidence type="ECO:0000256" key="7">
    <source>
        <dbReference type="ARBA" id="ARBA00022990"/>
    </source>
</evidence>
<evidence type="ECO:0000256" key="10">
    <source>
        <dbReference type="SAM" id="MobiDB-lite"/>
    </source>
</evidence>
<keyword evidence="8" id="KW-0539">Nucleus</keyword>
<reference evidence="11" key="1">
    <citation type="submission" date="2016-01" db="EMBL/GenBank/DDBJ databases">
        <title>Reference transcriptome for the parasite Schistocephalus solidus: insights into the molecular evolution of parasitism.</title>
        <authorList>
            <person name="Hebert F.O."/>
            <person name="Grambauer S."/>
            <person name="Barber I."/>
            <person name="Landry C.R."/>
            <person name="Aubin-Horth N."/>
        </authorList>
    </citation>
    <scope>NUCLEOTIDE SEQUENCE</scope>
</reference>
<comment type="function">
    <text evidence="1">May be involved in cell cycle regulation.</text>
</comment>
<evidence type="ECO:0000256" key="2">
    <source>
        <dbReference type="ARBA" id="ARBA00004123"/>
    </source>
</evidence>
<comment type="subcellular location">
    <subcellularLocation>
        <location evidence="2">Nucleus</location>
    </subcellularLocation>
</comment>
<sequence>MSASETSSYVKEVTSIKRVSPPLKRTFANETDIAKGDSNHPSSVAIASDAPPPKKAASSTEPSNFAISANKPPSRKSKIRITLPTQKPALEPEVKVVPVSSVVKKVFDADEESEEEEMPLEARIKMRNKGRDTPTSCGPNSFGKGRFGFVDQRALADRQTEALAAAVSNDNEKSDRRS</sequence>
<accession>A0A0X3Q2J8</accession>
<dbReference type="GO" id="GO:0005634">
    <property type="term" value="C:nucleus"/>
    <property type="evidence" value="ECO:0007669"/>
    <property type="project" value="UniProtKB-SubCell"/>
</dbReference>